<dbReference type="EMBL" id="CP000360">
    <property type="protein sequence ID" value="ABF43417.1"/>
    <property type="molecule type" value="Genomic_DNA"/>
</dbReference>
<dbReference type="EnsemblBacteria" id="ABF43417">
    <property type="protein sequence ID" value="ABF43417"/>
    <property type="gene ID" value="Acid345_4417"/>
</dbReference>
<sequence length="120" mass="13230">MKKLAGLFAAGALALTMLGGMAFAGDDYHTSYTDRDGTKWYASPGFDRGFRDGGHSGHVDAEHGFRFRASDHGQFRGGTDGWNGNGAKDAYRESYRAGYLKGYREAYDETMRSLGYHKVN</sequence>
<dbReference type="RefSeq" id="WP_011525214.1">
    <property type="nucleotide sequence ID" value="NC_008009.1"/>
</dbReference>
<gene>
    <name evidence="2" type="ordered locus">Acid345_4417</name>
</gene>
<evidence type="ECO:0000313" key="3">
    <source>
        <dbReference type="Proteomes" id="UP000002432"/>
    </source>
</evidence>
<feature type="chain" id="PRO_5004191203" evidence="1">
    <location>
        <begin position="25"/>
        <end position="120"/>
    </location>
</feature>
<keyword evidence="3" id="KW-1185">Reference proteome</keyword>
<dbReference type="AlphaFoldDB" id="Q1II83"/>
<organism evidence="2 3">
    <name type="scientific">Koribacter versatilis (strain Ellin345)</name>
    <dbReference type="NCBI Taxonomy" id="204669"/>
    <lineage>
        <taxon>Bacteria</taxon>
        <taxon>Pseudomonadati</taxon>
        <taxon>Acidobacteriota</taxon>
        <taxon>Terriglobia</taxon>
        <taxon>Terriglobales</taxon>
        <taxon>Candidatus Korobacteraceae</taxon>
        <taxon>Candidatus Korobacter</taxon>
    </lineage>
</organism>
<dbReference type="STRING" id="204669.Acid345_4417"/>
<keyword evidence="1" id="KW-0732">Signal</keyword>
<evidence type="ECO:0000256" key="1">
    <source>
        <dbReference type="SAM" id="SignalP"/>
    </source>
</evidence>
<dbReference type="KEGG" id="aba:Acid345_4417"/>
<feature type="signal peptide" evidence="1">
    <location>
        <begin position="1"/>
        <end position="24"/>
    </location>
</feature>
<accession>Q1II83</accession>
<reference evidence="2 3" key="1">
    <citation type="journal article" date="2009" name="Appl. Environ. Microbiol.">
        <title>Three genomes from the phylum Acidobacteria provide insight into the lifestyles of these microorganisms in soils.</title>
        <authorList>
            <person name="Ward N.L."/>
            <person name="Challacombe J.F."/>
            <person name="Janssen P.H."/>
            <person name="Henrissat B."/>
            <person name="Coutinho P.M."/>
            <person name="Wu M."/>
            <person name="Xie G."/>
            <person name="Haft D.H."/>
            <person name="Sait M."/>
            <person name="Badger J."/>
            <person name="Barabote R.D."/>
            <person name="Bradley B."/>
            <person name="Brettin T.S."/>
            <person name="Brinkac L.M."/>
            <person name="Bruce D."/>
            <person name="Creasy T."/>
            <person name="Daugherty S.C."/>
            <person name="Davidsen T.M."/>
            <person name="DeBoy R.T."/>
            <person name="Detter J.C."/>
            <person name="Dodson R.J."/>
            <person name="Durkin A.S."/>
            <person name="Ganapathy A."/>
            <person name="Gwinn-Giglio M."/>
            <person name="Han C.S."/>
            <person name="Khouri H."/>
            <person name="Kiss H."/>
            <person name="Kothari S.P."/>
            <person name="Madupu R."/>
            <person name="Nelson K.E."/>
            <person name="Nelson W.C."/>
            <person name="Paulsen I."/>
            <person name="Penn K."/>
            <person name="Ren Q."/>
            <person name="Rosovitz M.J."/>
            <person name="Selengut J.D."/>
            <person name="Shrivastava S."/>
            <person name="Sullivan S.A."/>
            <person name="Tapia R."/>
            <person name="Thompson L.S."/>
            <person name="Watkins K.L."/>
            <person name="Yang Q."/>
            <person name="Yu C."/>
            <person name="Zafar N."/>
            <person name="Zhou L."/>
            <person name="Kuske C.R."/>
        </authorList>
    </citation>
    <scope>NUCLEOTIDE SEQUENCE [LARGE SCALE GENOMIC DNA]</scope>
    <source>
        <strain evidence="2 3">Ellin345</strain>
    </source>
</reference>
<name>Q1II83_KORVE</name>
<proteinExistence type="predicted"/>
<evidence type="ECO:0000313" key="2">
    <source>
        <dbReference type="EMBL" id="ABF43417.1"/>
    </source>
</evidence>
<dbReference type="Proteomes" id="UP000002432">
    <property type="component" value="Chromosome"/>
</dbReference>
<dbReference type="HOGENOM" id="CLU_2046566_0_0_0"/>
<protein>
    <submittedName>
        <fullName evidence="2">Uncharacterized protein</fullName>
    </submittedName>
</protein>